<proteinExistence type="predicted"/>
<evidence type="ECO:0000313" key="2">
    <source>
        <dbReference type="EMBL" id="GFJ86010.1"/>
    </source>
</evidence>
<accession>A0A6V8KRF8</accession>
<reference evidence="2 3" key="1">
    <citation type="submission" date="2020-03" db="EMBL/GenBank/DDBJ databases">
        <title>Whole genome shotgun sequence of Phytohabitans houttuyneae NBRC 108639.</title>
        <authorList>
            <person name="Komaki H."/>
            <person name="Tamura T."/>
        </authorList>
    </citation>
    <scope>NUCLEOTIDE SEQUENCE [LARGE SCALE GENOMIC DNA]</scope>
    <source>
        <strain evidence="2 3">NBRC 108639</strain>
    </source>
</reference>
<feature type="region of interest" description="Disordered" evidence="1">
    <location>
        <begin position="53"/>
        <end position="83"/>
    </location>
</feature>
<feature type="compositionally biased region" description="Low complexity" evidence="1">
    <location>
        <begin position="64"/>
        <end position="76"/>
    </location>
</feature>
<keyword evidence="3" id="KW-1185">Reference proteome</keyword>
<reference evidence="2 3" key="2">
    <citation type="submission" date="2020-03" db="EMBL/GenBank/DDBJ databases">
        <authorList>
            <person name="Ichikawa N."/>
            <person name="Kimura A."/>
            <person name="Kitahashi Y."/>
            <person name="Uohara A."/>
        </authorList>
    </citation>
    <scope>NUCLEOTIDE SEQUENCE [LARGE SCALE GENOMIC DNA]</scope>
    <source>
        <strain evidence="2 3">NBRC 108639</strain>
    </source>
</reference>
<feature type="region of interest" description="Disordered" evidence="1">
    <location>
        <begin position="1"/>
        <end position="20"/>
    </location>
</feature>
<evidence type="ECO:0000313" key="3">
    <source>
        <dbReference type="Proteomes" id="UP000482800"/>
    </source>
</evidence>
<comment type="caution">
    <text evidence="2">The sequence shown here is derived from an EMBL/GenBank/DDBJ whole genome shotgun (WGS) entry which is preliminary data.</text>
</comment>
<evidence type="ECO:0000256" key="1">
    <source>
        <dbReference type="SAM" id="MobiDB-lite"/>
    </source>
</evidence>
<dbReference type="AlphaFoldDB" id="A0A6V8KRF8"/>
<organism evidence="2 3">
    <name type="scientific">Phytohabitans houttuyneae</name>
    <dbReference type="NCBI Taxonomy" id="1076126"/>
    <lineage>
        <taxon>Bacteria</taxon>
        <taxon>Bacillati</taxon>
        <taxon>Actinomycetota</taxon>
        <taxon>Actinomycetes</taxon>
        <taxon>Micromonosporales</taxon>
        <taxon>Micromonosporaceae</taxon>
    </lineage>
</organism>
<protein>
    <submittedName>
        <fullName evidence="2">Uncharacterized protein</fullName>
    </submittedName>
</protein>
<name>A0A6V8KRF8_9ACTN</name>
<gene>
    <name evidence="2" type="ORF">Phou_101900</name>
</gene>
<sequence>MRADQPGSRRARPGRGEVRADRAVLRGMGGRPQTVRTTAARVAWAWRADPAAEAGGFGERSRAAGRSGARGSVRSAGDADGGMPLVRCRARRVSSGHARMRSMLRILFMASRAATLYDSASVG</sequence>
<dbReference type="EMBL" id="BLPF01000005">
    <property type="protein sequence ID" value="GFJ86010.1"/>
    <property type="molecule type" value="Genomic_DNA"/>
</dbReference>
<dbReference type="Proteomes" id="UP000482800">
    <property type="component" value="Unassembled WGS sequence"/>
</dbReference>